<evidence type="ECO:0000313" key="3">
    <source>
        <dbReference type="Proteomes" id="UP000521943"/>
    </source>
</evidence>
<feature type="compositionally biased region" description="Basic and acidic residues" evidence="1">
    <location>
        <begin position="85"/>
        <end position="94"/>
    </location>
</feature>
<dbReference type="EMBL" id="JACGCI010000036">
    <property type="protein sequence ID" value="KAF6753970.1"/>
    <property type="molecule type" value="Genomic_DNA"/>
</dbReference>
<name>A0A8H6HW30_9AGAR</name>
<feature type="compositionally biased region" description="Acidic residues" evidence="1">
    <location>
        <begin position="123"/>
        <end position="150"/>
    </location>
</feature>
<protein>
    <submittedName>
        <fullName evidence="2">Uncharacterized protein</fullName>
    </submittedName>
</protein>
<keyword evidence="3" id="KW-1185">Reference proteome</keyword>
<comment type="caution">
    <text evidence="2">The sequence shown here is derived from an EMBL/GenBank/DDBJ whole genome shotgun (WGS) entry which is preliminary data.</text>
</comment>
<reference evidence="2 3" key="1">
    <citation type="submission" date="2020-07" db="EMBL/GenBank/DDBJ databases">
        <title>Comparative genomics of pyrophilous fungi reveals a link between fire events and developmental genes.</title>
        <authorList>
            <consortium name="DOE Joint Genome Institute"/>
            <person name="Steindorff A.S."/>
            <person name="Carver A."/>
            <person name="Calhoun S."/>
            <person name="Stillman K."/>
            <person name="Liu H."/>
            <person name="Lipzen A."/>
            <person name="Pangilinan J."/>
            <person name="Labutti K."/>
            <person name="Bruns T.D."/>
            <person name="Grigoriev I.V."/>
        </authorList>
    </citation>
    <scope>NUCLEOTIDE SEQUENCE [LARGE SCALE GENOMIC DNA]</scope>
    <source>
        <strain evidence="2 3">CBS 144469</strain>
    </source>
</reference>
<feature type="region of interest" description="Disordered" evidence="1">
    <location>
        <begin position="23"/>
        <end position="168"/>
    </location>
</feature>
<sequence>MSSAPDPNQCAVDSNGNLLRADQIVFYNDPDDPTPLAPVSEGAIMQAHQSDPPADQDDGNAAGNSTGRRRSNRRGAGSILSFPVAEEKRNEHGHLKAKFSAGSSNNRATHKARVSGTRKDQANPEEGDGEDDCDEDFEGGNETESDEESYAEGVDNNEVLTTGPGTACSPRVEKIGVFWGRGDRKESQRDGTVLQTMKIFSSTRRAPPSWASAPWKLPCETLLTMVTDAALSNEGTGLDPSVSAVARATLNVSGFWEVIVIEATTTMPRVFGSIFR</sequence>
<dbReference type="Proteomes" id="UP000521943">
    <property type="component" value="Unassembled WGS sequence"/>
</dbReference>
<evidence type="ECO:0000313" key="2">
    <source>
        <dbReference type="EMBL" id="KAF6753970.1"/>
    </source>
</evidence>
<accession>A0A8H6HW30</accession>
<organism evidence="2 3">
    <name type="scientific">Ephemerocybe angulata</name>
    <dbReference type="NCBI Taxonomy" id="980116"/>
    <lineage>
        <taxon>Eukaryota</taxon>
        <taxon>Fungi</taxon>
        <taxon>Dikarya</taxon>
        <taxon>Basidiomycota</taxon>
        <taxon>Agaricomycotina</taxon>
        <taxon>Agaricomycetes</taxon>
        <taxon>Agaricomycetidae</taxon>
        <taxon>Agaricales</taxon>
        <taxon>Agaricineae</taxon>
        <taxon>Psathyrellaceae</taxon>
        <taxon>Ephemerocybe</taxon>
    </lineage>
</organism>
<proteinExistence type="predicted"/>
<evidence type="ECO:0000256" key="1">
    <source>
        <dbReference type="SAM" id="MobiDB-lite"/>
    </source>
</evidence>
<gene>
    <name evidence="2" type="ORF">DFP72DRAFT_848562</name>
</gene>
<dbReference type="OrthoDB" id="2941953at2759"/>
<dbReference type="AlphaFoldDB" id="A0A8H6HW30"/>